<organism evidence="3 4">
    <name type="scientific">Bathycoccus prasinos</name>
    <dbReference type="NCBI Taxonomy" id="41875"/>
    <lineage>
        <taxon>Eukaryota</taxon>
        <taxon>Viridiplantae</taxon>
        <taxon>Chlorophyta</taxon>
        <taxon>Mamiellophyceae</taxon>
        <taxon>Mamiellales</taxon>
        <taxon>Bathycoccaceae</taxon>
        <taxon>Bathycoccus</taxon>
    </lineage>
</organism>
<feature type="transmembrane region" description="Helical" evidence="2">
    <location>
        <begin position="750"/>
        <end position="774"/>
    </location>
</feature>
<keyword evidence="2" id="KW-0472">Membrane</keyword>
<protein>
    <submittedName>
        <fullName evidence="3">Uncharacterized protein</fullName>
    </submittedName>
</protein>
<name>K8EEE4_9CHLO</name>
<accession>K8EEE4</accession>
<evidence type="ECO:0000313" key="3">
    <source>
        <dbReference type="EMBL" id="CCO16447.1"/>
    </source>
</evidence>
<keyword evidence="2" id="KW-0812">Transmembrane</keyword>
<dbReference type="EMBL" id="FO082274">
    <property type="protein sequence ID" value="CCO16447.1"/>
    <property type="molecule type" value="Genomic_DNA"/>
</dbReference>
<sequence length="797" mass="89115">MISNTATTSTPPPRTTPHNGLNDILRDDSDDKAKYKKALLKKLRWQIVASREKKKKKKEEASNNDEDVFVEKTLFNLRTRLGISRDSEEVKQCFRVANDLDFVGSSKKKKKKKEKKKSLKRGGEGLEEGITPLSKKQKKKDFIADDGKATQTFHRLALSTSAKDESNDYDDDDEMMNKNAERCVRDVNLRVNRFDSFRTCSAQWSLATMCANMVKRRKTVFVVNDNNGFREQSMLLRENLARRFKELAEKADARACATNLWFLAQTSGTMSGEKSESFSASIKAAIKGLRACEEDKISSQDGANALWGIAKLRVKSSLKSEEIESVVAKLAERVVVAAAVAAEMSGSTNSKSNNSKEVSSAMWALATMHVDGIILSGSKSSKSSDGLDATILRVAKVVKKAFQKESKDNAIKTSWSESRVVANCVWSCAKLFANALLTKDTRKVLRETIEIALENENLWQHLEPRAFATLLSAATTIQNASSSSSSSSSLRRRLLLKRALDCFEDTSTHGRDVTPADVCDLCEFIEAFTTTTTTKKKSGEDNKLLEEADFEDRVMKIVTDISKTCDWRASGRLLSSAEALNVDARAKKRLLSSGVEAIKIMELDRFNVDEATAETLSRHIEEQLKSKSTKQRRVLIANCESRSEGKLRQTVEKFGHRFETWQRFSCNDDAENENAPSRNATMRTNARPWPTVSERKCDYAFVRACADKEALLFLMTAVATRVKVGGDVFVSGSRSEGFLNAFDAFNKVRYLFIFVAKLVLSSFVVVVLFSSHLVSAFSIYRRDSCFCFDVGIESFSF</sequence>
<evidence type="ECO:0000256" key="2">
    <source>
        <dbReference type="SAM" id="Phobius"/>
    </source>
</evidence>
<feature type="region of interest" description="Disordered" evidence="1">
    <location>
        <begin position="105"/>
        <end position="131"/>
    </location>
</feature>
<keyword evidence="4" id="KW-1185">Reference proteome</keyword>
<keyword evidence="2" id="KW-1133">Transmembrane helix</keyword>
<dbReference type="AlphaFoldDB" id="K8EEE4"/>
<dbReference type="KEGG" id="bpg:Bathy05g00700"/>
<proteinExistence type="predicted"/>
<gene>
    <name evidence="3" type="ORF">Bathy05g00700</name>
</gene>
<evidence type="ECO:0000256" key="1">
    <source>
        <dbReference type="SAM" id="MobiDB-lite"/>
    </source>
</evidence>
<feature type="region of interest" description="Disordered" evidence="1">
    <location>
        <begin position="1"/>
        <end position="28"/>
    </location>
</feature>
<dbReference type="GeneID" id="19015574"/>
<reference evidence="3 4" key="1">
    <citation type="submission" date="2011-10" db="EMBL/GenBank/DDBJ databases">
        <authorList>
            <person name="Genoscope - CEA"/>
        </authorList>
    </citation>
    <scope>NUCLEOTIDE SEQUENCE [LARGE SCALE GENOMIC DNA]</scope>
    <source>
        <strain evidence="3 4">RCC 1105</strain>
    </source>
</reference>
<evidence type="ECO:0000313" key="4">
    <source>
        <dbReference type="Proteomes" id="UP000198341"/>
    </source>
</evidence>
<dbReference type="Proteomes" id="UP000198341">
    <property type="component" value="Chromosome 5"/>
</dbReference>
<feature type="compositionally biased region" description="Basic residues" evidence="1">
    <location>
        <begin position="106"/>
        <end position="120"/>
    </location>
</feature>
<dbReference type="RefSeq" id="XP_007512889.1">
    <property type="nucleotide sequence ID" value="XM_007512827.1"/>
</dbReference>